<gene>
    <name evidence="1" type="ORF">FCALED_LOCUS13629</name>
</gene>
<comment type="caution">
    <text evidence="1">The sequence shown here is derived from an EMBL/GenBank/DDBJ whole genome shotgun (WGS) entry which is preliminary data.</text>
</comment>
<evidence type="ECO:0000313" key="2">
    <source>
        <dbReference type="Proteomes" id="UP000789570"/>
    </source>
</evidence>
<proteinExistence type="predicted"/>
<keyword evidence="2" id="KW-1185">Reference proteome</keyword>
<dbReference type="OrthoDB" id="2380658at2759"/>
<protein>
    <submittedName>
        <fullName evidence="1">6100_t:CDS:1</fullName>
    </submittedName>
</protein>
<organism evidence="1 2">
    <name type="scientific">Funneliformis caledonium</name>
    <dbReference type="NCBI Taxonomy" id="1117310"/>
    <lineage>
        <taxon>Eukaryota</taxon>
        <taxon>Fungi</taxon>
        <taxon>Fungi incertae sedis</taxon>
        <taxon>Mucoromycota</taxon>
        <taxon>Glomeromycotina</taxon>
        <taxon>Glomeromycetes</taxon>
        <taxon>Glomerales</taxon>
        <taxon>Glomeraceae</taxon>
        <taxon>Funneliformis</taxon>
    </lineage>
</organism>
<accession>A0A9N9N603</accession>
<dbReference type="Proteomes" id="UP000789570">
    <property type="component" value="Unassembled WGS sequence"/>
</dbReference>
<dbReference type="AlphaFoldDB" id="A0A9N9N603"/>
<sequence length="213" mass="23703">MEGPMEDSENNPFLVTGTILHDLQENNQLTDKSLRDIVSTSTNADTIRQALKLQEKAKAVAISTISWFGSLQIYGNSADVPFMICGRLAFSNKGTLIRARRKGGALDKMWTSIEVELKEKKLTDLQLHGLLQATQKSQNYASMLNRGILGLEDVITSNKYKSEQINSPHKPLLTKETMANLAPTILPGLKSLISNLEVQHEDIVEEIKRHSCD</sequence>
<evidence type="ECO:0000313" key="1">
    <source>
        <dbReference type="EMBL" id="CAG8704328.1"/>
    </source>
</evidence>
<dbReference type="EMBL" id="CAJVPQ010008180">
    <property type="protein sequence ID" value="CAG8704328.1"/>
    <property type="molecule type" value="Genomic_DNA"/>
</dbReference>
<reference evidence="1" key="1">
    <citation type="submission" date="2021-06" db="EMBL/GenBank/DDBJ databases">
        <authorList>
            <person name="Kallberg Y."/>
            <person name="Tangrot J."/>
            <person name="Rosling A."/>
        </authorList>
    </citation>
    <scope>NUCLEOTIDE SEQUENCE</scope>
    <source>
        <strain evidence="1">UK204</strain>
    </source>
</reference>
<name>A0A9N9N603_9GLOM</name>